<evidence type="ECO:0000313" key="3">
    <source>
        <dbReference type="EMBL" id="GCB81592.1"/>
    </source>
</evidence>
<dbReference type="InterPro" id="IPR027417">
    <property type="entry name" value="P-loop_NTPase"/>
</dbReference>
<dbReference type="GO" id="GO:0051959">
    <property type="term" value="F:dynein light intermediate chain binding"/>
    <property type="evidence" value="ECO:0007669"/>
    <property type="project" value="InterPro"/>
</dbReference>
<dbReference type="STRING" id="75743.A0A401Q886"/>
<feature type="non-terminal residue" evidence="3">
    <location>
        <position position="1"/>
    </location>
</feature>
<evidence type="ECO:0000313" key="4">
    <source>
        <dbReference type="Proteomes" id="UP000288216"/>
    </source>
</evidence>
<dbReference type="InterPro" id="IPR035706">
    <property type="entry name" value="AAA_9"/>
</dbReference>
<evidence type="ECO:0000259" key="2">
    <source>
        <dbReference type="Pfam" id="PF12781"/>
    </source>
</evidence>
<dbReference type="InterPro" id="IPR026983">
    <property type="entry name" value="DHC"/>
</dbReference>
<dbReference type="GO" id="GO:0045505">
    <property type="term" value="F:dynein intermediate chain binding"/>
    <property type="evidence" value="ECO:0007669"/>
    <property type="project" value="InterPro"/>
</dbReference>
<dbReference type="Gene3D" id="3.40.50.300">
    <property type="entry name" value="P-loop containing nucleotide triphosphate hydrolases"/>
    <property type="match status" value="1"/>
</dbReference>
<evidence type="ECO:0008006" key="5">
    <source>
        <dbReference type="Google" id="ProtNLM"/>
    </source>
</evidence>
<dbReference type="Proteomes" id="UP000288216">
    <property type="component" value="Unassembled WGS sequence"/>
</dbReference>
<proteinExistence type="predicted"/>
<protein>
    <recommendedName>
        <fullName evidence="5">Dynein heavy chain ATP-binding dynein motor region domain-containing protein</fullName>
    </recommendedName>
</protein>
<keyword evidence="4" id="KW-1185">Reference proteome</keyword>
<dbReference type="InterPro" id="IPR024743">
    <property type="entry name" value="Dynein_HC_stalk"/>
</dbReference>
<dbReference type="OrthoDB" id="424310at2759"/>
<dbReference type="GO" id="GO:0007018">
    <property type="term" value="P:microtubule-based movement"/>
    <property type="evidence" value="ECO:0007669"/>
    <property type="project" value="InterPro"/>
</dbReference>
<dbReference type="Pfam" id="PF12777">
    <property type="entry name" value="MT"/>
    <property type="match status" value="1"/>
</dbReference>
<dbReference type="PANTHER" id="PTHR22878">
    <property type="entry name" value="DYNEIN HEAVY CHAIN 6, AXONEMAL-LIKE-RELATED"/>
    <property type="match status" value="1"/>
</dbReference>
<organism evidence="3 4">
    <name type="scientific">Scyliorhinus torazame</name>
    <name type="common">Cloudy catshark</name>
    <name type="synonym">Catulus torazame</name>
    <dbReference type="NCBI Taxonomy" id="75743"/>
    <lineage>
        <taxon>Eukaryota</taxon>
        <taxon>Metazoa</taxon>
        <taxon>Chordata</taxon>
        <taxon>Craniata</taxon>
        <taxon>Vertebrata</taxon>
        <taxon>Chondrichthyes</taxon>
        <taxon>Elasmobranchii</taxon>
        <taxon>Galeomorphii</taxon>
        <taxon>Galeoidea</taxon>
        <taxon>Carcharhiniformes</taxon>
        <taxon>Scyliorhinidae</taxon>
        <taxon>Scyliorhinus</taxon>
    </lineage>
</organism>
<dbReference type="AlphaFoldDB" id="A0A401Q886"/>
<evidence type="ECO:0000259" key="1">
    <source>
        <dbReference type="Pfam" id="PF12777"/>
    </source>
</evidence>
<dbReference type="Gene3D" id="1.10.287.2610">
    <property type="match status" value="1"/>
</dbReference>
<dbReference type="PANTHER" id="PTHR22878:SF72">
    <property type="entry name" value="DYNEIN HEAVY CHAIN 3, AXONEMAL"/>
    <property type="match status" value="1"/>
</dbReference>
<sequence>LKLQRAEKLINGLGGEKERWTNISEHLEATYQNIIGDVLLSASVVAYLGPFTSEFRQNVLGEWLSMCMQRQIPFGNPVLIENLSEELDPILEPLLLKQTFKQRGMDYIRLGETIVQYSRDFKLYMTTRLRNPHYLPEVSVKVTLLNFMITSVGLEDQLLNIVAAKEKPELEEKKKVLYLERAQNRYQPSCSVRWELMPKESAVFSSTRLRATWRQH</sequence>
<gene>
    <name evidence="3" type="ORF">scyTo_0021860</name>
</gene>
<dbReference type="GO" id="GO:0030286">
    <property type="term" value="C:dynein complex"/>
    <property type="evidence" value="ECO:0007669"/>
    <property type="project" value="InterPro"/>
</dbReference>
<feature type="domain" description="Dynein heavy chain ATP-binding dynein motor region" evidence="2">
    <location>
        <begin position="68"/>
        <end position="186"/>
    </location>
</feature>
<accession>A0A401Q886</accession>
<dbReference type="EMBL" id="BFAA01020286">
    <property type="protein sequence ID" value="GCB81592.1"/>
    <property type="molecule type" value="Genomic_DNA"/>
</dbReference>
<dbReference type="Pfam" id="PF12781">
    <property type="entry name" value="AAA_9"/>
    <property type="match status" value="1"/>
</dbReference>
<comment type="caution">
    <text evidence="3">The sequence shown here is derived from an EMBL/GenBank/DDBJ whole genome shotgun (WGS) entry which is preliminary data.</text>
</comment>
<reference evidence="3 4" key="1">
    <citation type="journal article" date="2018" name="Nat. Ecol. Evol.">
        <title>Shark genomes provide insights into elasmobranch evolution and the origin of vertebrates.</title>
        <authorList>
            <person name="Hara Y"/>
            <person name="Yamaguchi K"/>
            <person name="Onimaru K"/>
            <person name="Kadota M"/>
            <person name="Koyanagi M"/>
            <person name="Keeley SD"/>
            <person name="Tatsumi K"/>
            <person name="Tanaka K"/>
            <person name="Motone F"/>
            <person name="Kageyama Y"/>
            <person name="Nozu R"/>
            <person name="Adachi N"/>
            <person name="Nishimura O"/>
            <person name="Nakagawa R"/>
            <person name="Tanegashima C"/>
            <person name="Kiyatake I"/>
            <person name="Matsumoto R"/>
            <person name="Murakumo K"/>
            <person name="Nishida K"/>
            <person name="Terakita A"/>
            <person name="Kuratani S"/>
            <person name="Sato K"/>
            <person name="Hyodo S Kuraku.S."/>
        </authorList>
    </citation>
    <scope>NUCLEOTIDE SEQUENCE [LARGE SCALE GENOMIC DNA]</scope>
</reference>
<feature type="domain" description="Dynein heavy chain coiled coil stalk" evidence="1">
    <location>
        <begin position="5"/>
        <end position="61"/>
    </location>
</feature>
<name>A0A401Q886_SCYTO</name>